<evidence type="ECO:0000256" key="2">
    <source>
        <dbReference type="SAM" id="SignalP"/>
    </source>
</evidence>
<feature type="compositionally biased region" description="Low complexity" evidence="1">
    <location>
        <begin position="192"/>
        <end position="204"/>
    </location>
</feature>
<dbReference type="EMBL" id="JBJQND010000006">
    <property type="protein sequence ID" value="KAL3874155.1"/>
    <property type="molecule type" value="Genomic_DNA"/>
</dbReference>
<evidence type="ECO:0000256" key="1">
    <source>
        <dbReference type="SAM" id="MobiDB-lite"/>
    </source>
</evidence>
<accession>A0ABD3WKX6</accession>
<feature type="compositionally biased region" description="Polar residues" evidence="1">
    <location>
        <begin position="251"/>
        <end position="270"/>
    </location>
</feature>
<feature type="region of interest" description="Disordered" evidence="1">
    <location>
        <begin position="297"/>
        <end position="337"/>
    </location>
</feature>
<feature type="region of interest" description="Disordered" evidence="1">
    <location>
        <begin position="251"/>
        <end position="271"/>
    </location>
</feature>
<dbReference type="AlphaFoldDB" id="A0ABD3WKX6"/>
<reference evidence="3 4" key="1">
    <citation type="submission" date="2024-11" db="EMBL/GenBank/DDBJ databases">
        <title>Chromosome-level genome assembly of the freshwater bivalve Anodonta woodiana.</title>
        <authorList>
            <person name="Chen X."/>
        </authorList>
    </citation>
    <scope>NUCLEOTIDE SEQUENCE [LARGE SCALE GENOMIC DNA]</scope>
    <source>
        <strain evidence="3">MN2024</strain>
        <tissue evidence="3">Gills</tissue>
    </source>
</reference>
<name>A0ABD3WKX6_SINWO</name>
<feature type="compositionally biased region" description="Pro residues" evidence="1">
    <location>
        <begin position="304"/>
        <end position="314"/>
    </location>
</feature>
<keyword evidence="4" id="KW-1185">Reference proteome</keyword>
<comment type="caution">
    <text evidence="3">The sequence shown here is derived from an EMBL/GenBank/DDBJ whole genome shotgun (WGS) entry which is preliminary data.</text>
</comment>
<evidence type="ECO:0000313" key="4">
    <source>
        <dbReference type="Proteomes" id="UP001634394"/>
    </source>
</evidence>
<feature type="signal peptide" evidence="2">
    <location>
        <begin position="1"/>
        <end position="18"/>
    </location>
</feature>
<feature type="chain" id="PRO_5044824494" evidence="2">
    <location>
        <begin position="19"/>
        <end position="337"/>
    </location>
</feature>
<feature type="region of interest" description="Disordered" evidence="1">
    <location>
        <begin position="190"/>
        <end position="217"/>
    </location>
</feature>
<sequence length="337" mass="37729">MLYIFILILLGQHISVAAEQHVSPRHGLLTSLFNQGQIPGFGHNQLHELDGESQSPRERPIVIYAEVVNIDQSWVNEEKASLLPMAIGVNSRPLTDGIEFPGNIGLHHPGFGGRLHNLFAPNVPVQQRPYPLYGNIPKVDGMDPIDHAFFMEMTDPFEVQPMFTETDQSLLNKPPHFSQLNNEQSEFRPIQNNYLSNPPNSPLYTEPASSVESPNQEGENAIDVNTLLQEYLLLKGLIDKENEKPTPFNELNSPPHQHTLNSGPTITQQPGPMKTNELMEESQMTKYMTKKPTIIAPSSVKVPPTLPFKIPTPVPTTKKPEYKVPKPMSELQKSNES</sequence>
<dbReference type="Proteomes" id="UP001634394">
    <property type="component" value="Unassembled WGS sequence"/>
</dbReference>
<keyword evidence="2" id="KW-0732">Signal</keyword>
<feature type="compositionally biased region" description="Polar residues" evidence="1">
    <location>
        <begin position="207"/>
        <end position="217"/>
    </location>
</feature>
<protein>
    <submittedName>
        <fullName evidence="3">Uncharacterized protein</fullName>
    </submittedName>
</protein>
<evidence type="ECO:0000313" key="3">
    <source>
        <dbReference type="EMBL" id="KAL3874155.1"/>
    </source>
</evidence>
<gene>
    <name evidence="3" type="ORF">ACJMK2_037206</name>
</gene>
<organism evidence="3 4">
    <name type="scientific">Sinanodonta woodiana</name>
    <name type="common">Chinese pond mussel</name>
    <name type="synonym">Anodonta woodiana</name>
    <dbReference type="NCBI Taxonomy" id="1069815"/>
    <lineage>
        <taxon>Eukaryota</taxon>
        <taxon>Metazoa</taxon>
        <taxon>Spiralia</taxon>
        <taxon>Lophotrochozoa</taxon>
        <taxon>Mollusca</taxon>
        <taxon>Bivalvia</taxon>
        <taxon>Autobranchia</taxon>
        <taxon>Heteroconchia</taxon>
        <taxon>Palaeoheterodonta</taxon>
        <taxon>Unionida</taxon>
        <taxon>Unionoidea</taxon>
        <taxon>Unionidae</taxon>
        <taxon>Unioninae</taxon>
        <taxon>Sinanodonta</taxon>
    </lineage>
</organism>
<proteinExistence type="predicted"/>